<dbReference type="AlphaFoldDB" id="A0A930L6D9"/>
<evidence type="ECO:0008006" key="3">
    <source>
        <dbReference type="Google" id="ProtNLM"/>
    </source>
</evidence>
<comment type="caution">
    <text evidence="1">The sequence shown here is derived from an EMBL/GenBank/DDBJ whole genome shotgun (WGS) entry which is preliminary data.</text>
</comment>
<proteinExistence type="predicted"/>
<sequence>MINNVLYLIGGTCSGKTSLARILERRGWNWVRSITTRPRRPGERDEYKGWVSPIAFHGMEQAGELEYVRDYVTHDDLWRYAFLKKDLETDPSKRYVMIGDPVSARVAMFRYRTVLMLYASNDVTRARLEKRGCDSEFIRQRLSKDYDDFGEFKAIATYARSIEGTTFAFWTAKHDNHEDRTKILNWLDERFPE</sequence>
<dbReference type="EMBL" id="JABZXL010000026">
    <property type="protein sequence ID" value="MBF1659784.1"/>
    <property type="molecule type" value="Genomic_DNA"/>
</dbReference>
<name>A0A930L6D9_9MICC</name>
<reference evidence="1" key="1">
    <citation type="submission" date="2020-04" db="EMBL/GenBank/DDBJ databases">
        <title>Deep metagenomics examines the oral microbiome during advanced dental caries in children, revealing novel taxa and co-occurrences with host molecules.</title>
        <authorList>
            <person name="Baker J.L."/>
            <person name="Morton J.T."/>
            <person name="Dinis M."/>
            <person name="Alvarez R."/>
            <person name="Tran N.C."/>
            <person name="Knight R."/>
            <person name="Edlund A."/>
        </authorList>
    </citation>
    <scope>NUCLEOTIDE SEQUENCE</scope>
    <source>
        <strain evidence="1">JCVI_29_bin.11</strain>
    </source>
</reference>
<evidence type="ECO:0000313" key="1">
    <source>
        <dbReference type="EMBL" id="MBF1659784.1"/>
    </source>
</evidence>
<dbReference type="InterPro" id="IPR027417">
    <property type="entry name" value="P-loop_NTPase"/>
</dbReference>
<gene>
    <name evidence="1" type="ORF">HXO58_08120</name>
</gene>
<dbReference type="Proteomes" id="UP000713964">
    <property type="component" value="Unassembled WGS sequence"/>
</dbReference>
<protein>
    <recommendedName>
        <fullName evidence="3">Guanylate kinase</fullName>
    </recommendedName>
</protein>
<dbReference type="Gene3D" id="3.40.50.300">
    <property type="entry name" value="P-loop containing nucleotide triphosphate hydrolases"/>
    <property type="match status" value="1"/>
</dbReference>
<dbReference type="SUPFAM" id="SSF52540">
    <property type="entry name" value="P-loop containing nucleoside triphosphate hydrolases"/>
    <property type="match status" value="1"/>
</dbReference>
<evidence type="ECO:0000313" key="2">
    <source>
        <dbReference type="Proteomes" id="UP000713964"/>
    </source>
</evidence>
<accession>A0A930L6D9</accession>
<organism evidence="1 2">
    <name type="scientific">Rothia mucilaginosa</name>
    <dbReference type="NCBI Taxonomy" id="43675"/>
    <lineage>
        <taxon>Bacteria</taxon>
        <taxon>Bacillati</taxon>
        <taxon>Actinomycetota</taxon>
        <taxon>Actinomycetes</taxon>
        <taxon>Micrococcales</taxon>
        <taxon>Micrococcaceae</taxon>
        <taxon>Rothia</taxon>
    </lineage>
</organism>